<keyword evidence="8" id="KW-1015">Disulfide bond</keyword>
<evidence type="ECO:0000256" key="9">
    <source>
        <dbReference type="SAM" id="SignalP"/>
    </source>
</evidence>
<dbReference type="PANTHER" id="PTHR47466">
    <property type="match status" value="1"/>
</dbReference>
<feature type="signal peptide" evidence="9">
    <location>
        <begin position="1"/>
        <end position="29"/>
    </location>
</feature>
<dbReference type="GO" id="GO:0046872">
    <property type="term" value="F:metal ion binding"/>
    <property type="evidence" value="ECO:0007669"/>
    <property type="project" value="UniProtKB-KW"/>
</dbReference>
<keyword evidence="5" id="KW-0378">Hydrolase</keyword>
<gene>
    <name evidence="11" type="ORF">FisN_14Hu112</name>
</gene>
<keyword evidence="6" id="KW-0862">Zinc</keyword>
<evidence type="ECO:0000256" key="1">
    <source>
        <dbReference type="ARBA" id="ARBA00008721"/>
    </source>
</evidence>
<feature type="chain" id="PRO_5013097304" description="Peptidase M43 pregnancy-associated plasma-A domain-containing protein" evidence="9">
    <location>
        <begin position="30"/>
        <end position="325"/>
    </location>
</feature>
<evidence type="ECO:0000256" key="8">
    <source>
        <dbReference type="ARBA" id="ARBA00023157"/>
    </source>
</evidence>
<dbReference type="EMBL" id="BDSP01000184">
    <property type="protein sequence ID" value="GAX22492.1"/>
    <property type="molecule type" value="Genomic_DNA"/>
</dbReference>
<dbReference type="InterPro" id="IPR024079">
    <property type="entry name" value="MetalloPept_cat_dom_sf"/>
</dbReference>
<sequence>MSNVITLAVRYHAIILFLLLRHDFPQCRGHELTLRGGNFDPHDNHYHSHSFHNHRSLGEEHVNEDGIPICGFPDPPEGNLQILGASHDSALLRKIAKFLKRLWHADRHHDKNRIIVPTFYHIIQSDTVAGPSAARVQEQHDHLVEAFAPYGFSFILKNVTFTRNNEWFGYKGYNTIQERRMKTALRKGGPESLNIYVNNGNGVCGYAYLPRFYASFPWNDGIVINFRCFAGHTPSQEGDVVVHETGHWLGLLHTYSGCSEPGDGISDTPLQDGPTLGCPSAPKNSCGKGNDLVDNFMDLSSDVCRSSFTPGQTKRMVEEWVRYRS</sequence>
<dbReference type="GO" id="GO:0008237">
    <property type="term" value="F:metallopeptidase activity"/>
    <property type="evidence" value="ECO:0007669"/>
    <property type="project" value="UniProtKB-KW"/>
</dbReference>
<evidence type="ECO:0000256" key="3">
    <source>
        <dbReference type="ARBA" id="ARBA00022723"/>
    </source>
</evidence>
<evidence type="ECO:0000313" key="11">
    <source>
        <dbReference type="EMBL" id="GAX22492.1"/>
    </source>
</evidence>
<dbReference type="InParanoid" id="A0A1Z5K8L5"/>
<comment type="similarity">
    <text evidence="1">Belongs to the peptidase M43B family.</text>
</comment>
<evidence type="ECO:0000313" key="12">
    <source>
        <dbReference type="Proteomes" id="UP000198406"/>
    </source>
</evidence>
<evidence type="ECO:0000256" key="2">
    <source>
        <dbReference type="ARBA" id="ARBA00022670"/>
    </source>
</evidence>
<dbReference type="SUPFAM" id="SSF55486">
    <property type="entry name" value="Metalloproteases ('zincins'), catalytic domain"/>
    <property type="match status" value="1"/>
</dbReference>
<dbReference type="OrthoDB" id="47886at2759"/>
<evidence type="ECO:0000256" key="7">
    <source>
        <dbReference type="ARBA" id="ARBA00023049"/>
    </source>
</evidence>
<keyword evidence="3" id="KW-0479">Metal-binding</keyword>
<proteinExistence type="inferred from homology"/>
<name>A0A1Z5K8L5_FISSO</name>
<evidence type="ECO:0000256" key="6">
    <source>
        <dbReference type="ARBA" id="ARBA00022833"/>
    </source>
</evidence>
<evidence type="ECO:0000256" key="5">
    <source>
        <dbReference type="ARBA" id="ARBA00022801"/>
    </source>
</evidence>
<feature type="domain" description="Peptidase M43 pregnancy-associated plasma-A" evidence="10">
    <location>
        <begin position="204"/>
        <end position="318"/>
    </location>
</feature>
<keyword evidence="12" id="KW-1185">Reference proteome</keyword>
<dbReference type="AlphaFoldDB" id="A0A1Z5K8L5"/>
<evidence type="ECO:0000256" key="4">
    <source>
        <dbReference type="ARBA" id="ARBA00022729"/>
    </source>
</evidence>
<keyword evidence="2" id="KW-0645">Protease</keyword>
<dbReference type="Gene3D" id="3.40.390.10">
    <property type="entry name" value="Collagenase (Catalytic Domain)"/>
    <property type="match status" value="1"/>
</dbReference>
<dbReference type="Pfam" id="PF05572">
    <property type="entry name" value="Peptidase_M43"/>
    <property type="match status" value="1"/>
</dbReference>
<dbReference type="GO" id="GO:0006508">
    <property type="term" value="P:proteolysis"/>
    <property type="evidence" value="ECO:0007669"/>
    <property type="project" value="UniProtKB-KW"/>
</dbReference>
<reference evidence="11 12" key="1">
    <citation type="journal article" date="2015" name="Plant Cell">
        <title>Oil accumulation by the oleaginous diatom Fistulifera solaris as revealed by the genome and transcriptome.</title>
        <authorList>
            <person name="Tanaka T."/>
            <person name="Maeda Y."/>
            <person name="Veluchamy A."/>
            <person name="Tanaka M."/>
            <person name="Abida H."/>
            <person name="Marechal E."/>
            <person name="Bowler C."/>
            <person name="Muto M."/>
            <person name="Sunaga Y."/>
            <person name="Tanaka M."/>
            <person name="Yoshino T."/>
            <person name="Taniguchi T."/>
            <person name="Fukuda Y."/>
            <person name="Nemoto M."/>
            <person name="Matsumoto M."/>
            <person name="Wong P.S."/>
            <person name="Aburatani S."/>
            <person name="Fujibuchi W."/>
        </authorList>
    </citation>
    <scope>NUCLEOTIDE SEQUENCE [LARGE SCALE GENOMIC DNA]</scope>
    <source>
        <strain evidence="11 12">JPCC DA0580</strain>
    </source>
</reference>
<comment type="caution">
    <text evidence="11">The sequence shown here is derived from an EMBL/GenBank/DDBJ whole genome shotgun (WGS) entry which is preliminary data.</text>
</comment>
<keyword evidence="4 9" id="KW-0732">Signal</keyword>
<dbReference type="InterPro" id="IPR008754">
    <property type="entry name" value="Peptidase_M43"/>
</dbReference>
<evidence type="ECO:0000259" key="10">
    <source>
        <dbReference type="Pfam" id="PF05572"/>
    </source>
</evidence>
<protein>
    <recommendedName>
        <fullName evidence="10">Peptidase M43 pregnancy-associated plasma-A domain-containing protein</fullName>
    </recommendedName>
</protein>
<keyword evidence="7" id="KW-0482">Metalloprotease</keyword>
<organism evidence="11 12">
    <name type="scientific">Fistulifera solaris</name>
    <name type="common">Oleaginous diatom</name>
    <dbReference type="NCBI Taxonomy" id="1519565"/>
    <lineage>
        <taxon>Eukaryota</taxon>
        <taxon>Sar</taxon>
        <taxon>Stramenopiles</taxon>
        <taxon>Ochrophyta</taxon>
        <taxon>Bacillariophyta</taxon>
        <taxon>Bacillariophyceae</taxon>
        <taxon>Bacillariophycidae</taxon>
        <taxon>Naviculales</taxon>
        <taxon>Naviculaceae</taxon>
        <taxon>Fistulifera</taxon>
    </lineage>
</organism>
<accession>A0A1Z5K8L5</accession>
<dbReference type="PANTHER" id="PTHR47466:SF1">
    <property type="entry name" value="METALLOPROTEASE MEP1 (AFU_ORTHOLOGUE AFUA_1G07730)-RELATED"/>
    <property type="match status" value="1"/>
</dbReference>
<dbReference type="Proteomes" id="UP000198406">
    <property type="component" value="Unassembled WGS sequence"/>
</dbReference>
<dbReference type="CDD" id="cd04275">
    <property type="entry name" value="ZnMc_pappalysin_like"/>
    <property type="match status" value="1"/>
</dbReference>